<dbReference type="PANTHER" id="PTHR10701:SF5">
    <property type="entry name" value="N-ALPHA-ACETYLTRANSFERASE 38, NATC AUXILIARY SUBUNIT"/>
    <property type="match status" value="1"/>
</dbReference>
<reference evidence="2 3" key="1">
    <citation type="submission" date="2015-05" db="EMBL/GenBank/DDBJ databases">
        <title>Distinctive expansion of gene families associated with plant cell wall degradation and secondary metabolism in the genomes of grapevine trunk pathogens.</title>
        <authorList>
            <person name="Lawrence D.P."/>
            <person name="Travadon R."/>
            <person name="Rolshausen P.E."/>
            <person name="Baumgartner K."/>
        </authorList>
    </citation>
    <scope>NUCLEOTIDE SEQUENCE [LARGE SCALE GENOMIC DNA]</scope>
    <source>
        <strain evidence="2">DA912</strain>
    </source>
</reference>
<dbReference type="EMBL" id="LCUC01000136">
    <property type="protein sequence ID" value="KKY36207.1"/>
    <property type="molecule type" value="Genomic_DNA"/>
</dbReference>
<evidence type="ECO:0000259" key="1">
    <source>
        <dbReference type="SMART" id="SM00651"/>
    </source>
</evidence>
<protein>
    <submittedName>
        <fullName evidence="2">Putative lsm domain-containing protein</fullName>
    </submittedName>
</protein>
<dbReference type="GO" id="GO:0031417">
    <property type="term" value="C:NatC complex"/>
    <property type="evidence" value="ECO:0007669"/>
    <property type="project" value="InterPro"/>
</dbReference>
<dbReference type="PANTHER" id="PTHR10701">
    <property type="entry name" value="SMALL NUCLEAR RIBONUCLEOPROTEIN-ASSOCIATED PROTEIN B AND N"/>
    <property type="match status" value="1"/>
</dbReference>
<accession>A0A0G2FPE2</accession>
<name>A0A0G2FPE2_9PEZI</name>
<keyword evidence="3" id="KW-1185">Reference proteome</keyword>
<comment type="caution">
    <text evidence="2">The sequence shown here is derived from an EMBL/GenBank/DDBJ whole genome shotgun (WGS) entry which is preliminary data.</text>
</comment>
<dbReference type="SMART" id="SM00651">
    <property type="entry name" value="Sm"/>
    <property type="match status" value="1"/>
</dbReference>
<proteinExistence type="predicted"/>
<dbReference type="AlphaFoldDB" id="A0A0G2FPE2"/>
<organism evidence="2 3">
    <name type="scientific">Diaporthe ampelina</name>
    <dbReference type="NCBI Taxonomy" id="1214573"/>
    <lineage>
        <taxon>Eukaryota</taxon>
        <taxon>Fungi</taxon>
        <taxon>Dikarya</taxon>
        <taxon>Ascomycota</taxon>
        <taxon>Pezizomycotina</taxon>
        <taxon>Sordariomycetes</taxon>
        <taxon>Sordariomycetidae</taxon>
        <taxon>Diaporthales</taxon>
        <taxon>Diaporthaceae</taxon>
        <taxon>Diaporthe</taxon>
    </lineage>
</organism>
<dbReference type="Gene3D" id="2.30.30.100">
    <property type="match status" value="1"/>
</dbReference>
<dbReference type="InterPro" id="IPR050914">
    <property type="entry name" value="snRNP_SmB/NAA38-like"/>
</dbReference>
<dbReference type="SUPFAM" id="SSF50182">
    <property type="entry name" value="Sm-like ribonucleoproteins"/>
    <property type="match status" value="1"/>
</dbReference>
<dbReference type="InterPro" id="IPR001163">
    <property type="entry name" value="Sm_dom_euk/arc"/>
</dbReference>
<evidence type="ECO:0000313" key="3">
    <source>
        <dbReference type="Proteomes" id="UP000034680"/>
    </source>
</evidence>
<gene>
    <name evidence="2" type="ORF">UCDDA912_g03812</name>
</gene>
<dbReference type="OrthoDB" id="368909at2759"/>
<dbReference type="Pfam" id="PF01423">
    <property type="entry name" value="LSM"/>
    <property type="match status" value="1"/>
</dbReference>
<evidence type="ECO:0000313" key="2">
    <source>
        <dbReference type="EMBL" id="KKY36207.1"/>
    </source>
</evidence>
<dbReference type="Proteomes" id="UP000034680">
    <property type="component" value="Unassembled WGS sequence"/>
</dbReference>
<dbReference type="STRING" id="1214573.A0A0G2FPE2"/>
<dbReference type="CDD" id="cd06168">
    <property type="entry name" value="LSMD1"/>
    <property type="match status" value="1"/>
</dbReference>
<dbReference type="InterPro" id="IPR010920">
    <property type="entry name" value="LSM_dom_sf"/>
</dbReference>
<reference evidence="2 3" key="2">
    <citation type="submission" date="2015-05" db="EMBL/GenBank/DDBJ databases">
        <authorList>
            <person name="Morales-Cruz A."/>
            <person name="Amrine K.C."/>
            <person name="Cantu D."/>
        </authorList>
    </citation>
    <scope>NUCLEOTIDE SEQUENCE [LARGE SCALE GENOMIC DNA]</scope>
    <source>
        <strain evidence="2">DA912</strain>
    </source>
</reference>
<sequence>MAASEDKMDKDEARGFLESLLNKKLRIHTTDERMFWGEFKCTDPDRNIVLAHTYEYRQPSPEQRAKAAAASNADATTIKMELTHRYLGLVVVPGEHIARIEKEDFASQVKKE</sequence>
<dbReference type="InterPro" id="IPR034110">
    <property type="entry name" value="LSMD1_Sm"/>
</dbReference>
<feature type="domain" description="Sm" evidence="1">
    <location>
        <begin position="15"/>
        <end position="102"/>
    </location>
</feature>